<dbReference type="InterPro" id="IPR002347">
    <property type="entry name" value="SDR_fam"/>
</dbReference>
<dbReference type="InterPro" id="IPR036291">
    <property type="entry name" value="NAD(P)-bd_dom_sf"/>
</dbReference>
<keyword evidence="5" id="KW-1185">Reference proteome</keyword>
<protein>
    <recommendedName>
        <fullName evidence="6">Farnesol dehydrogenase-like</fullName>
    </recommendedName>
</protein>
<dbReference type="AlphaFoldDB" id="A0AAN9TEY8"/>
<dbReference type="PRINTS" id="PR00080">
    <property type="entry name" value="SDRFAMILY"/>
</dbReference>
<organism evidence="4 5">
    <name type="scientific">Parthenolecanium corni</name>
    <dbReference type="NCBI Taxonomy" id="536013"/>
    <lineage>
        <taxon>Eukaryota</taxon>
        <taxon>Metazoa</taxon>
        <taxon>Ecdysozoa</taxon>
        <taxon>Arthropoda</taxon>
        <taxon>Hexapoda</taxon>
        <taxon>Insecta</taxon>
        <taxon>Pterygota</taxon>
        <taxon>Neoptera</taxon>
        <taxon>Paraneoptera</taxon>
        <taxon>Hemiptera</taxon>
        <taxon>Sternorrhyncha</taxon>
        <taxon>Coccoidea</taxon>
        <taxon>Coccidae</taxon>
        <taxon>Parthenolecanium</taxon>
    </lineage>
</organism>
<comment type="caution">
    <text evidence="4">The sequence shown here is derived from an EMBL/GenBank/DDBJ whole genome shotgun (WGS) entry which is preliminary data.</text>
</comment>
<keyword evidence="2" id="KW-0560">Oxidoreductase</keyword>
<reference evidence="4 5" key="1">
    <citation type="submission" date="2024-03" db="EMBL/GenBank/DDBJ databases">
        <title>Adaptation during the transition from Ophiocordyceps entomopathogen to insect associate is accompanied by gene loss and intensified selection.</title>
        <authorList>
            <person name="Ward C.M."/>
            <person name="Onetto C.A."/>
            <person name="Borneman A.R."/>
        </authorList>
    </citation>
    <scope>NUCLEOTIDE SEQUENCE [LARGE SCALE GENOMIC DNA]</scope>
    <source>
        <strain evidence="4">AWRI1</strain>
        <tissue evidence="4">Single Adult Female</tissue>
    </source>
</reference>
<dbReference type="SUPFAM" id="SSF51735">
    <property type="entry name" value="NAD(P)-binding Rossmann-fold domains"/>
    <property type="match status" value="1"/>
</dbReference>
<accession>A0AAN9TEY8</accession>
<dbReference type="PRINTS" id="PR00081">
    <property type="entry name" value="GDHRDH"/>
</dbReference>
<sequence>MNRFVNKVAVVTGASRGIGEEISKELLRRGVNVVGLVENSGELQHASEIFQTQPESYKGKFTAFICDISQEKEIIETFSKIKSTFGSIAILVNNAGIALPVANKMSELRGEDFSRVFDVNVKGLCLCSNEAVKLMTERSVGGHIVNVNSTLSLPHLSASMVPVYSVSKKAARAFSESLRSELIKDTRNIKITNLSPGLVNTNLPRMHGLPVPDDSDRVLSVQDVANGCIAILDTPPHVVVLEYTVVAKYCDFQ</sequence>
<dbReference type="EMBL" id="JBBCAQ010000032">
    <property type="protein sequence ID" value="KAK7583735.1"/>
    <property type="molecule type" value="Genomic_DNA"/>
</dbReference>
<comment type="similarity">
    <text evidence="1 3">Belongs to the short-chain dehydrogenases/reductases (SDR) family.</text>
</comment>
<name>A0AAN9TEY8_9HEMI</name>
<dbReference type="PANTHER" id="PTHR43115:SF4">
    <property type="entry name" value="DEHYDROGENASE_REDUCTASE SDR FAMILY MEMBER 11"/>
    <property type="match status" value="1"/>
</dbReference>
<evidence type="ECO:0000256" key="3">
    <source>
        <dbReference type="RuleBase" id="RU000363"/>
    </source>
</evidence>
<proteinExistence type="inferred from homology"/>
<gene>
    <name evidence="4" type="ORF">V9T40_004698</name>
</gene>
<evidence type="ECO:0000256" key="1">
    <source>
        <dbReference type="ARBA" id="ARBA00006484"/>
    </source>
</evidence>
<dbReference type="Gene3D" id="3.40.50.720">
    <property type="entry name" value="NAD(P)-binding Rossmann-like Domain"/>
    <property type="match status" value="1"/>
</dbReference>
<dbReference type="PANTHER" id="PTHR43115">
    <property type="entry name" value="DEHYDROGENASE/REDUCTASE SDR FAMILY MEMBER 11"/>
    <property type="match status" value="1"/>
</dbReference>
<dbReference type="PROSITE" id="PS00061">
    <property type="entry name" value="ADH_SHORT"/>
    <property type="match status" value="1"/>
</dbReference>
<dbReference type="Pfam" id="PF00106">
    <property type="entry name" value="adh_short"/>
    <property type="match status" value="1"/>
</dbReference>
<evidence type="ECO:0008006" key="6">
    <source>
        <dbReference type="Google" id="ProtNLM"/>
    </source>
</evidence>
<evidence type="ECO:0000313" key="4">
    <source>
        <dbReference type="EMBL" id="KAK7583735.1"/>
    </source>
</evidence>
<dbReference type="Proteomes" id="UP001367676">
    <property type="component" value="Unassembled WGS sequence"/>
</dbReference>
<evidence type="ECO:0000313" key="5">
    <source>
        <dbReference type="Proteomes" id="UP001367676"/>
    </source>
</evidence>
<dbReference type="InterPro" id="IPR020904">
    <property type="entry name" value="Sc_DH/Rdtase_CS"/>
</dbReference>
<evidence type="ECO:0000256" key="2">
    <source>
        <dbReference type="ARBA" id="ARBA00023002"/>
    </source>
</evidence>
<dbReference type="GO" id="GO:0016491">
    <property type="term" value="F:oxidoreductase activity"/>
    <property type="evidence" value="ECO:0007669"/>
    <property type="project" value="UniProtKB-KW"/>
</dbReference>